<comment type="caution">
    <text evidence="2">The sequence shown here is derived from an EMBL/GenBank/DDBJ whole genome shotgun (WGS) entry which is preliminary data.</text>
</comment>
<evidence type="ECO:0000313" key="2">
    <source>
        <dbReference type="EMBL" id="MFL8938043.1"/>
    </source>
</evidence>
<proteinExistence type="predicted"/>
<keyword evidence="3" id="KW-1185">Reference proteome</keyword>
<evidence type="ECO:0000256" key="1">
    <source>
        <dbReference type="SAM" id="Phobius"/>
    </source>
</evidence>
<protein>
    <recommendedName>
        <fullName evidence="4">DUF3953 domain-containing protein</fullName>
    </recommendedName>
</protein>
<evidence type="ECO:0008006" key="4">
    <source>
        <dbReference type="Google" id="ProtNLM"/>
    </source>
</evidence>
<accession>A0ABW8VTX8</accession>
<sequence>MRLLRKVNLVLALLGIGLGFTHFFIKGVQVPLYVSFAYLSIIFLLWGIQQVKDKQLKSGYFYIVVAVFMSMSLIW</sequence>
<dbReference type="RefSeq" id="WP_411159991.1">
    <property type="nucleotide sequence ID" value="NZ_JBJOSA010000013.1"/>
</dbReference>
<keyword evidence="1" id="KW-0812">Transmembrane</keyword>
<reference evidence="2 3" key="1">
    <citation type="submission" date="2024-12" db="EMBL/GenBank/DDBJ databases">
        <authorList>
            <person name="Li X."/>
            <person name="Zhang D."/>
        </authorList>
    </citation>
    <scope>NUCLEOTIDE SEQUENCE [LARGE SCALE GENOMIC DNA]</scope>
    <source>
        <strain evidence="2 3">JCM19602</strain>
    </source>
</reference>
<gene>
    <name evidence="2" type="ORF">ACKA06_14720</name>
</gene>
<feature type="transmembrane region" description="Helical" evidence="1">
    <location>
        <begin position="59"/>
        <end position="74"/>
    </location>
</feature>
<evidence type="ECO:0000313" key="3">
    <source>
        <dbReference type="Proteomes" id="UP001628668"/>
    </source>
</evidence>
<keyword evidence="1" id="KW-0472">Membrane</keyword>
<keyword evidence="1" id="KW-1133">Transmembrane helix</keyword>
<dbReference type="EMBL" id="JBJOSA010000013">
    <property type="protein sequence ID" value="MFL8938043.1"/>
    <property type="molecule type" value="Genomic_DNA"/>
</dbReference>
<dbReference type="Proteomes" id="UP001628668">
    <property type="component" value="Unassembled WGS sequence"/>
</dbReference>
<organism evidence="2 3">
    <name type="scientific">Rossellomorea oryzaecorticis</name>
    <dbReference type="NCBI Taxonomy" id="1396505"/>
    <lineage>
        <taxon>Bacteria</taxon>
        <taxon>Bacillati</taxon>
        <taxon>Bacillota</taxon>
        <taxon>Bacilli</taxon>
        <taxon>Bacillales</taxon>
        <taxon>Bacillaceae</taxon>
        <taxon>Rossellomorea</taxon>
    </lineage>
</organism>
<feature type="transmembrane region" description="Helical" evidence="1">
    <location>
        <begin position="31"/>
        <end position="47"/>
    </location>
</feature>
<feature type="transmembrane region" description="Helical" evidence="1">
    <location>
        <begin position="7"/>
        <end position="25"/>
    </location>
</feature>
<name>A0ABW8VTX8_9BACI</name>